<evidence type="ECO:0000256" key="13">
    <source>
        <dbReference type="RuleBase" id="RU003357"/>
    </source>
</evidence>
<evidence type="ECO:0000256" key="9">
    <source>
        <dbReference type="ARBA" id="ARBA00023077"/>
    </source>
</evidence>
<evidence type="ECO:0000256" key="6">
    <source>
        <dbReference type="ARBA" id="ARBA00022729"/>
    </source>
</evidence>
<evidence type="ECO:0000313" key="17">
    <source>
        <dbReference type="EMBL" id="KHS48778.1"/>
    </source>
</evidence>
<keyword evidence="9 13" id="KW-0798">TonB box</keyword>
<evidence type="ECO:0000256" key="1">
    <source>
        <dbReference type="ARBA" id="ARBA00004571"/>
    </source>
</evidence>
<evidence type="ECO:0000313" key="18">
    <source>
        <dbReference type="Proteomes" id="UP000031338"/>
    </source>
</evidence>
<evidence type="ECO:0000256" key="10">
    <source>
        <dbReference type="ARBA" id="ARBA00023136"/>
    </source>
</evidence>
<dbReference type="AlphaFoldDB" id="A0A0B8ZQP1"/>
<keyword evidence="10 12" id="KW-0472">Membrane</keyword>
<dbReference type="InterPro" id="IPR000531">
    <property type="entry name" value="Beta-barrel_TonB"/>
</dbReference>
<dbReference type="PANTHER" id="PTHR32552">
    <property type="entry name" value="FERRICHROME IRON RECEPTOR-RELATED"/>
    <property type="match status" value="1"/>
</dbReference>
<keyword evidence="3 12" id="KW-1134">Transmembrane beta strand</keyword>
<keyword evidence="5 12" id="KW-0812">Transmembrane</keyword>
<feature type="domain" description="TonB-dependent receptor-like beta-barrel" evidence="15">
    <location>
        <begin position="385"/>
        <end position="798"/>
    </location>
</feature>
<organism evidence="17 18">
    <name type="scientific">Novosphingobium subterraneum</name>
    <dbReference type="NCBI Taxonomy" id="48936"/>
    <lineage>
        <taxon>Bacteria</taxon>
        <taxon>Pseudomonadati</taxon>
        <taxon>Pseudomonadota</taxon>
        <taxon>Alphaproteobacteria</taxon>
        <taxon>Sphingomonadales</taxon>
        <taxon>Sphingomonadaceae</taxon>
        <taxon>Novosphingobium</taxon>
    </lineage>
</organism>
<proteinExistence type="inferred from homology"/>
<keyword evidence="11 12" id="KW-0998">Cell outer membrane</keyword>
<dbReference type="RefSeq" id="WP_039331755.1">
    <property type="nucleotide sequence ID" value="NZ_JRVC01000003.1"/>
</dbReference>
<sequence>MHTWKLLATTLLGCGLAAPAFAEDVSEASETASVKRTEIVSGSTAAGKTFSTGVAKGRDLLDTAISASVIDESDLAKFSVSSISGIMQNIPGIRSLTSDVDGYSSITVRGLPLAADGSKYLQLQEDGLPVLEFADMQFNAADRYLRADFNISQIQSIRGGSASTFASNSPGGVVNLISKTGEIESGNFQVSSGIGHDLKRIDFDYGSPLGDNWRFHVGGFYREGEGPRDYGYTAYRGGQIKLNVTRNFAGGYVRIYGKYLDDRQPNYGTQPARITGTDEAPVFASIAGTRLAGDGYGSPLVAGYLGTDDQNNPLSRSLENGMRAIVKAIGLETQFEIADWTVSNRFRFADISGDFNQVDSMLSAPSAVISTILGGPGASLTYAAGPNLGQVLAPGNQINGNGLASINLLLNMNQKSNDNITNDLRASRVFALNGGKLTVSGGIYNAIQDYNVDWSFTNAISDVVGNGRMAPLDLRNASGTLLSQNGVFAYGFGFGQPRAYGNYNFDTKYRITAPYGSINFATGKLSIGASLRYDRGDVSGKVITDELVAPFDINRDGAIAPVESTVAVLPLTRPIRVDYNYGYLSYSTGVNYRIAQPLSVFARYSRGGRASAERVLRPGSLNATTGQLANDALKYGIVKQAEAGVKYRNDGVGIYVTGFWASTEERNTQLAADKNGNVIVLDVVREYSAKGIELEGEFKRGPFRLAIGGTWTKAKIVKDADFPELVGNVPRYIPSLSFNARPTVEFASLAFGAVINATTSSYAQDTNQLKLPGYVVVSPFVQFHPAQQLTLAVNAFNVFDKLAVYSASTSTIPASGIANIRTLNPRTVTGSIRYSF</sequence>
<evidence type="ECO:0000256" key="3">
    <source>
        <dbReference type="ARBA" id="ARBA00022452"/>
    </source>
</evidence>
<comment type="similarity">
    <text evidence="12 13">Belongs to the TonB-dependent receptor family.</text>
</comment>
<reference evidence="17 18" key="1">
    <citation type="submission" date="2014-10" db="EMBL/GenBank/DDBJ databases">
        <title>Draft genome sequence of Novosphingobium subterraneum DSM 12447.</title>
        <authorList>
            <person name="Gan H.M."/>
            <person name="Gan H.Y."/>
            <person name="Savka M.A."/>
        </authorList>
    </citation>
    <scope>NUCLEOTIDE SEQUENCE [LARGE SCALE GENOMIC DNA]</scope>
    <source>
        <strain evidence="17 18">DSM 12447</strain>
    </source>
</reference>
<keyword evidence="17" id="KW-0675">Receptor</keyword>
<evidence type="ECO:0000256" key="4">
    <source>
        <dbReference type="ARBA" id="ARBA00022496"/>
    </source>
</evidence>
<dbReference type="Gene3D" id="2.170.130.10">
    <property type="entry name" value="TonB-dependent receptor, plug domain"/>
    <property type="match status" value="1"/>
</dbReference>
<dbReference type="InterPro" id="IPR037066">
    <property type="entry name" value="Plug_dom_sf"/>
</dbReference>
<feature type="chain" id="PRO_5002140949" evidence="14">
    <location>
        <begin position="23"/>
        <end position="836"/>
    </location>
</feature>
<gene>
    <name evidence="17" type="ORF">NJ75_00861</name>
</gene>
<protein>
    <submittedName>
        <fullName evidence="17">TonB-dependent receptor</fullName>
    </submittedName>
</protein>
<evidence type="ECO:0000259" key="16">
    <source>
        <dbReference type="Pfam" id="PF07715"/>
    </source>
</evidence>
<feature type="domain" description="TonB-dependent receptor plug" evidence="16">
    <location>
        <begin position="60"/>
        <end position="173"/>
    </location>
</feature>
<evidence type="ECO:0000256" key="11">
    <source>
        <dbReference type="ARBA" id="ARBA00023237"/>
    </source>
</evidence>
<evidence type="ECO:0000256" key="8">
    <source>
        <dbReference type="ARBA" id="ARBA00023065"/>
    </source>
</evidence>
<evidence type="ECO:0000259" key="15">
    <source>
        <dbReference type="Pfam" id="PF00593"/>
    </source>
</evidence>
<comment type="subcellular location">
    <subcellularLocation>
        <location evidence="1 12">Cell outer membrane</location>
        <topology evidence="1 12">Multi-pass membrane protein</topology>
    </subcellularLocation>
</comment>
<dbReference type="STRING" id="48936.NJ75_00861"/>
<dbReference type="InterPro" id="IPR012910">
    <property type="entry name" value="Plug_dom"/>
</dbReference>
<dbReference type="PANTHER" id="PTHR32552:SF89">
    <property type="entry name" value="CATECHOLATE SIDEROPHORE RECEPTOR FIU"/>
    <property type="match status" value="1"/>
</dbReference>
<evidence type="ECO:0000256" key="2">
    <source>
        <dbReference type="ARBA" id="ARBA00022448"/>
    </source>
</evidence>
<dbReference type="GO" id="GO:0015344">
    <property type="term" value="F:siderophore uptake transmembrane transporter activity"/>
    <property type="evidence" value="ECO:0007669"/>
    <property type="project" value="TreeGrafter"/>
</dbReference>
<keyword evidence="18" id="KW-1185">Reference proteome</keyword>
<dbReference type="Pfam" id="PF00593">
    <property type="entry name" value="TonB_dep_Rec_b-barrel"/>
    <property type="match status" value="1"/>
</dbReference>
<keyword evidence="7" id="KW-0408">Iron</keyword>
<feature type="signal peptide" evidence="14">
    <location>
        <begin position="1"/>
        <end position="22"/>
    </location>
</feature>
<dbReference type="Gene3D" id="2.40.170.20">
    <property type="entry name" value="TonB-dependent receptor, beta-barrel domain"/>
    <property type="match status" value="1"/>
</dbReference>
<evidence type="ECO:0000256" key="5">
    <source>
        <dbReference type="ARBA" id="ARBA00022692"/>
    </source>
</evidence>
<keyword evidence="6 14" id="KW-0732">Signal</keyword>
<keyword evidence="4" id="KW-0410">Iron transport</keyword>
<dbReference type="PROSITE" id="PS52016">
    <property type="entry name" value="TONB_DEPENDENT_REC_3"/>
    <property type="match status" value="1"/>
</dbReference>
<dbReference type="InterPro" id="IPR036942">
    <property type="entry name" value="Beta-barrel_TonB_sf"/>
</dbReference>
<dbReference type="SUPFAM" id="SSF56935">
    <property type="entry name" value="Porins"/>
    <property type="match status" value="1"/>
</dbReference>
<accession>A0A0B8ZQP1</accession>
<dbReference type="InterPro" id="IPR039426">
    <property type="entry name" value="TonB-dep_rcpt-like"/>
</dbReference>
<comment type="caution">
    <text evidence="17">The sequence shown here is derived from an EMBL/GenBank/DDBJ whole genome shotgun (WGS) entry which is preliminary data.</text>
</comment>
<keyword evidence="8" id="KW-0406">Ion transport</keyword>
<dbReference type="PATRIC" id="fig|48936.3.peg.872"/>
<evidence type="ECO:0000256" key="14">
    <source>
        <dbReference type="SAM" id="SignalP"/>
    </source>
</evidence>
<dbReference type="EMBL" id="JRVC01000003">
    <property type="protein sequence ID" value="KHS48778.1"/>
    <property type="molecule type" value="Genomic_DNA"/>
</dbReference>
<dbReference type="GO" id="GO:0009279">
    <property type="term" value="C:cell outer membrane"/>
    <property type="evidence" value="ECO:0007669"/>
    <property type="project" value="UniProtKB-SubCell"/>
</dbReference>
<dbReference type="Pfam" id="PF07715">
    <property type="entry name" value="Plug"/>
    <property type="match status" value="1"/>
</dbReference>
<name>A0A0B8ZQP1_9SPHN</name>
<dbReference type="Proteomes" id="UP000031338">
    <property type="component" value="Unassembled WGS sequence"/>
</dbReference>
<keyword evidence="2 12" id="KW-0813">Transport</keyword>
<evidence type="ECO:0000256" key="7">
    <source>
        <dbReference type="ARBA" id="ARBA00023004"/>
    </source>
</evidence>
<evidence type="ECO:0000256" key="12">
    <source>
        <dbReference type="PROSITE-ProRule" id="PRU01360"/>
    </source>
</evidence>